<proteinExistence type="inferred from homology"/>
<name>A0AAE1RLN8_9SOLA</name>
<gene>
    <name evidence="4" type="ORF">RND71_028560</name>
</gene>
<keyword evidence="1" id="KW-0805">Transcription regulation</keyword>
<accession>A0AAE1RLN8</accession>
<keyword evidence="5" id="KW-1185">Reference proteome</keyword>
<dbReference type="InterPro" id="IPR005202">
    <property type="entry name" value="TF_GRAS"/>
</dbReference>
<dbReference type="Pfam" id="PF03514">
    <property type="entry name" value="GRAS"/>
    <property type="match status" value="1"/>
</dbReference>
<organism evidence="4 5">
    <name type="scientific">Anisodus tanguticus</name>
    <dbReference type="NCBI Taxonomy" id="243964"/>
    <lineage>
        <taxon>Eukaryota</taxon>
        <taxon>Viridiplantae</taxon>
        <taxon>Streptophyta</taxon>
        <taxon>Embryophyta</taxon>
        <taxon>Tracheophyta</taxon>
        <taxon>Spermatophyta</taxon>
        <taxon>Magnoliopsida</taxon>
        <taxon>eudicotyledons</taxon>
        <taxon>Gunneridae</taxon>
        <taxon>Pentapetalae</taxon>
        <taxon>asterids</taxon>
        <taxon>lamiids</taxon>
        <taxon>Solanales</taxon>
        <taxon>Solanaceae</taxon>
        <taxon>Solanoideae</taxon>
        <taxon>Hyoscyameae</taxon>
        <taxon>Anisodus</taxon>
    </lineage>
</organism>
<evidence type="ECO:0000313" key="4">
    <source>
        <dbReference type="EMBL" id="KAK4353042.1"/>
    </source>
</evidence>
<dbReference type="AlphaFoldDB" id="A0AAE1RLN8"/>
<reference evidence="4" key="1">
    <citation type="submission" date="2023-12" db="EMBL/GenBank/DDBJ databases">
        <title>Genome assembly of Anisodus tanguticus.</title>
        <authorList>
            <person name="Wang Y.-J."/>
        </authorList>
    </citation>
    <scope>NUCLEOTIDE SEQUENCE</scope>
    <source>
        <strain evidence="4">KB-2021</strain>
        <tissue evidence="4">Leaf</tissue>
    </source>
</reference>
<evidence type="ECO:0000256" key="2">
    <source>
        <dbReference type="ARBA" id="ARBA00023163"/>
    </source>
</evidence>
<comment type="similarity">
    <text evidence="3">Belongs to the GRAS family.</text>
</comment>
<keyword evidence="2" id="KW-0804">Transcription</keyword>
<comment type="caution">
    <text evidence="3">Lacks conserved residue(s) required for the propagation of feature annotation.</text>
</comment>
<evidence type="ECO:0000256" key="3">
    <source>
        <dbReference type="PROSITE-ProRule" id="PRU01191"/>
    </source>
</evidence>
<comment type="caution">
    <text evidence="4">The sequence shown here is derived from an EMBL/GenBank/DDBJ whole genome shotgun (WGS) entry which is preliminary data.</text>
</comment>
<dbReference type="EMBL" id="JAVYJV010000015">
    <property type="protein sequence ID" value="KAK4353042.1"/>
    <property type="molecule type" value="Genomic_DNA"/>
</dbReference>
<evidence type="ECO:0000313" key="5">
    <source>
        <dbReference type="Proteomes" id="UP001291623"/>
    </source>
</evidence>
<sequence length="246" mass="27198">MSMDTIMEEDDSSLSNTDAIIYGSYDISARTESLISDPNIPNSSSTNEHDHHQQILVAAGGGVSEEASPKLIDTRRIHGMDPQYVVQCSYYPENHAPVSSYETCPDFQFAHSVTTGPLPIPMDPYVIDFIFNQVLLQWRALMQGLAFRPGGPSASWRTGIGLSKPNDTVALQDIGIVVNPLSDDDVDATIWNIRPSNVEAMAVHSVFEIHHMLSRPSPIEKLLNSVKEMQPQIVTTIEQEANHKNN</sequence>
<dbReference type="Proteomes" id="UP001291623">
    <property type="component" value="Unassembled WGS sequence"/>
</dbReference>
<protein>
    <submittedName>
        <fullName evidence="4">Uncharacterized protein</fullName>
    </submittedName>
</protein>
<dbReference type="PROSITE" id="PS50985">
    <property type="entry name" value="GRAS"/>
    <property type="match status" value="1"/>
</dbReference>
<dbReference type="PANTHER" id="PTHR31636">
    <property type="entry name" value="OSJNBA0084A10.13 PROTEIN-RELATED"/>
    <property type="match status" value="1"/>
</dbReference>
<evidence type="ECO:0000256" key="1">
    <source>
        <dbReference type="ARBA" id="ARBA00023015"/>
    </source>
</evidence>